<evidence type="ECO:0000313" key="2">
    <source>
        <dbReference type="WBParaSite" id="nRc.2.0.1.t01319-RA"/>
    </source>
</evidence>
<dbReference type="Proteomes" id="UP000887565">
    <property type="component" value="Unplaced"/>
</dbReference>
<reference evidence="2" key="1">
    <citation type="submission" date="2022-11" db="UniProtKB">
        <authorList>
            <consortium name="WormBaseParasite"/>
        </authorList>
    </citation>
    <scope>IDENTIFICATION</scope>
</reference>
<dbReference type="AlphaFoldDB" id="A0A915HIR0"/>
<keyword evidence="1" id="KW-1185">Reference proteome</keyword>
<accession>A0A915HIR0</accession>
<sequence>MAYDLIDQSTNGNSRYYHRDQLGSASPRITNYIDQWTSATPHIMGTTPQAKTHRETIGPLIAPHHIQLDNRRPQTCRINLHNTRTRRPFLEGPL</sequence>
<name>A0A915HIR0_ROMCU</name>
<evidence type="ECO:0000313" key="1">
    <source>
        <dbReference type="Proteomes" id="UP000887565"/>
    </source>
</evidence>
<dbReference type="WBParaSite" id="nRc.2.0.1.t01319-RA">
    <property type="protein sequence ID" value="nRc.2.0.1.t01319-RA"/>
    <property type="gene ID" value="nRc.2.0.1.g01319"/>
</dbReference>
<protein>
    <submittedName>
        <fullName evidence="2">Uncharacterized protein</fullName>
    </submittedName>
</protein>
<proteinExistence type="predicted"/>
<organism evidence="1 2">
    <name type="scientific">Romanomermis culicivorax</name>
    <name type="common">Nematode worm</name>
    <dbReference type="NCBI Taxonomy" id="13658"/>
    <lineage>
        <taxon>Eukaryota</taxon>
        <taxon>Metazoa</taxon>
        <taxon>Ecdysozoa</taxon>
        <taxon>Nematoda</taxon>
        <taxon>Enoplea</taxon>
        <taxon>Dorylaimia</taxon>
        <taxon>Mermithida</taxon>
        <taxon>Mermithoidea</taxon>
        <taxon>Mermithidae</taxon>
        <taxon>Romanomermis</taxon>
    </lineage>
</organism>